<accession>A0ABD1NH42</accession>
<organism evidence="2 3">
    <name type="scientific">Flemingia macrophylla</name>
    <dbReference type="NCBI Taxonomy" id="520843"/>
    <lineage>
        <taxon>Eukaryota</taxon>
        <taxon>Viridiplantae</taxon>
        <taxon>Streptophyta</taxon>
        <taxon>Embryophyta</taxon>
        <taxon>Tracheophyta</taxon>
        <taxon>Spermatophyta</taxon>
        <taxon>Magnoliopsida</taxon>
        <taxon>eudicotyledons</taxon>
        <taxon>Gunneridae</taxon>
        <taxon>Pentapetalae</taxon>
        <taxon>rosids</taxon>
        <taxon>fabids</taxon>
        <taxon>Fabales</taxon>
        <taxon>Fabaceae</taxon>
        <taxon>Papilionoideae</taxon>
        <taxon>50 kb inversion clade</taxon>
        <taxon>NPAAA clade</taxon>
        <taxon>indigoferoid/millettioid clade</taxon>
        <taxon>Phaseoleae</taxon>
        <taxon>Flemingia</taxon>
    </lineage>
</organism>
<feature type="region of interest" description="Disordered" evidence="1">
    <location>
        <begin position="16"/>
        <end position="41"/>
    </location>
</feature>
<protein>
    <submittedName>
        <fullName evidence="2">Uncharacterized protein</fullName>
    </submittedName>
</protein>
<dbReference type="Gene3D" id="3.30.260.10">
    <property type="entry name" value="TCP-1-like chaperonin intermediate domain"/>
    <property type="match status" value="1"/>
</dbReference>
<dbReference type="SUPFAM" id="SSF54849">
    <property type="entry name" value="GroEL-intermediate domain like"/>
    <property type="match status" value="1"/>
</dbReference>
<proteinExistence type="predicted"/>
<dbReference type="EMBL" id="JBGMDY010000001">
    <property type="protein sequence ID" value="KAL2347198.1"/>
    <property type="molecule type" value="Genomic_DNA"/>
</dbReference>
<evidence type="ECO:0000256" key="1">
    <source>
        <dbReference type="SAM" id="MobiDB-lite"/>
    </source>
</evidence>
<name>A0ABD1NH42_9FABA</name>
<feature type="compositionally biased region" description="Polar residues" evidence="1">
    <location>
        <begin position="25"/>
        <end position="36"/>
    </location>
</feature>
<evidence type="ECO:0000313" key="3">
    <source>
        <dbReference type="Proteomes" id="UP001603857"/>
    </source>
</evidence>
<keyword evidence="3" id="KW-1185">Reference proteome</keyword>
<sequence>MHQTCLQIVLNSPSSHRLHLPHPTASPSLTHPSRATLSDRDSLVKSASTSFNSNIVSQYSTLLAPLAVDAVLSVVNVGKP</sequence>
<dbReference type="Proteomes" id="UP001603857">
    <property type="component" value="Unassembled WGS sequence"/>
</dbReference>
<gene>
    <name evidence="2" type="ORF">Fmac_001198</name>
</gene>
<dbReference type="InterPro" id="IPR027410">
    <property type="entry name" value="TCP-1-like_intermed_sf"/>
</dbReference>
<dbReference type="AlphaFoldDB" id="A0ABD1NH42"/>
<comment type="caution">
    <text evidence="2">The sequence shown here is derived from an EMBL/GenBank/DDBJ whole genome shotgun (WGS) entry which is preliminary data.</text>
</comment>
<evidence type="ECO:0000313" key="2">
    <source>
        <dbReference type="EMBL" id="KAL2347198.1"/>
    </source>
</evidence>
<reference evidence="2 3" key="1">
    <citation type="submission" date="2024-08" db="EMBL/GenBank/DDBJ databases">
        <title>Insights into the chromosomal genome structure of Flemingia macrophylla.</title>
        <authorList>
            <person name="Ding Y."/>
            <person name="Zhao Y."/>
            <person name="Bi W."/>
            <person name="Wu M."/>
            <person name="Zhao G."/>
            <person name="Gong Y."/>
            <person name="Li W."/>
            <person name="Zhang P."/>
        </authorList>
    </citation>
    <scope>NUCLEOTIDE SEQUENCE [LARGE SCALE GENOMIC DNA]</scope>
    <source>
        <strain evidence="2">DYQJB</strain>
        <tissue evidence="2">Leaf</tissue>
    </source>
</reference>